<keyword evidence="1" id="KW-0812">Transmembrane</keyword>
<dbReference type="AlphaFoldDB" id="A0A0G0NWD6"/>
<feature type="transmembrane region" description="Helical" evidence="1">
    <location>
        <begin position="7"/>
        <end position="29"/>
    </location>
</feature>
<comment type="caution">
    <text evidence="2">The sequence shown here is derived from an EMBL/GenBank/DDBJ whole genome shotgun (WGS) entry which is preliminary data.</text>
</comment>
<evidence type="ECO:0000313" key="3">
    <source>
        <dbReference type="Proteomes" id="UP000034893"/>
    </source>
</evidence>
<dbReference type="Proteomes" id="UP000034893">
    <property type="component" value="Unassembled WGS sequence"/>
</dbReference>
<sequence>MDPAKRNIYLIAAVAFIAIVVAVYFLFIFQKGPKTVKPQEVSGEVKELSEIDLNKRPFVTLTPTSDGAEILISIENMSSFDRIEYELTYLADNPQIAGEKIQRGSTGTDVNTKEQKYKKSILLGTASKGTRSPDKGVTDGILTMHLFKGETEYQSETNWDLEQSATSSTTFKDRSDNFQLTVPPLGKNYFVIISDTVGAPANGQFDIANVVFPVYGSFSVAPQFTKSADLLIKFTQDAKSFQLYSYNHTDSKWTKLDSSYDANSKTVSAKVNSFATFVVVSSK</sequence>
<organism evidence="2 3">
    <name type="scientific">Candidatus Curtissbacteria bacterium GW2011_GWC2_38_9</name>
    <dbReference type="NCBI Taxonomy" id="1618414"/>
    <lineage>
        <taxon>Bacteria</taxon>
        <taxon>Candidatus Curtissiibacteriota</taxon>
    </lineage>
</organism>
<keyword evidence="1" id="KW-1133">Transmembrane helix</keyword>
<keyword evidence="1" id="KW-0472">Membrane</keyword>
<gene>
    <name evidence="2" type="ORF">UT12_C0001G0037</name>
</gene>
<protein>
    <submittedName>
        <fullName evidence="2">Uncharacterized protein</fullName>
    </submittedName>
</protein>
<evidence type="ECO:0000313" key="2">
    <source>
        <dbReference type="EMBL" id="KKQ90169.1"/>
    </source>
</evidence>
<name>A0A0G0NWD6_9BACT</name>
<reference evidence="2 3" key="1">
    <citation type="journal article" date="2015" name="Nature">
        <title>rRNA introns, odd ribosomes, and small enigmatic genomes across a large radiation of phyla.</title>
        <authorList>
            <person name="Brown C.T."/>
            <person name="Hug L.A."/>
            <person name="Thomas B.C."/>
            <person name="Sharon I."/>
            <person name="Castelle C.J."/>
            <person name="Singh A."/>
            <person name="Wilkins M.J."/>
            <person name="Williams K.H."/>
            <person name="Banfield J.F."/>
        </authorList>
    </citation>
    <scope>NUCLEOTIDE SEQUENCE [LARGE SCALE GENOMIC DNA]</scope>
</reference>
<accession>A0A0G0NWD6</accession>
<dbReference type="EMBL" id="LBVP01000001">
    <property type="protein sequence ID" value="KKQ90169.1"/>
    <property type="molecule type" value="Genomic_DNA"/>
</dbReference>
<evidence type="ECO:0000256" key="1">
    <source>
        <dbReference type="SAM" id="Phobius"/>
    </source>
</evidence>
<proteinExistence type="predicted"/>